<evidence type="ECO:0000313" key="1">
    <source>
        <dbReference type="EMBL" id="SVC60756.1"/>
    </source>
</evidence>
<dbReference type="EMBL" id="UINC01100585">
    <property type="protein sequence ID" value="SVC60756.1"/>
    <property type="molecule type" value="Genomic_DNA"/>
</dbReference>
<feature type="non-terminal residue" evidence="1">
    <location>
        <position position="47"/>
    </location>
</feature>
<dbReference type="AlphaFoldDB" id="A0A382NI61"/>
<protein>
    <submittedName>
        <fullName evidence="1">Uncharacterized protein</fullName>
    </submittedName>
</protein>
<organism evidence="1">
    <name type="scientific">marine metagenome</name>
    <dbReference type="NCBI Taxonomy" id="408172"/>
    <lineage>
        <taxon>unclassified sequences</taxon>
        <taxon>metagenomes</taxon>
        <taxon>ecological metagenomes</taxon>
    </lineage>
</organism>
<sequence>MQIIKSCEEGLIYQGYKGWVLPKTKTVDIDDEEDWKTAEVFSWLEII</sequence>
<reference evidence="1" key="1">
    <citation type="submission" date="2018-05" db="EMBL/GenBank/DDBJ databases">
        <authorList>
            <person name="Lanie J.A."/>
            <person name="Ng W.-L."/>
            <person name="Kazmierczak K.M."/>
            <person name="Andrzejewski T.M."/>
            <person name="Davidsen T.M."/>
            <person name="Wayne K.J."/>
            <person name="Tettelin H."/>
            <person name="Glass J.I."/>
            <person name="Rusch D."/>
            <person name="Podicherti R."/>
            <person name="Tsui H.-C.T."/>
            <person name="Winkler M.E."/>
        </authorList>
    </citation>
    <scope>NUCLEOTIDE SEQUENCE</scope>
</reference>
<name>A0A382NI61_9ZZZZ</name>
<accession>A0A382NI61</accession>
<gene>
    <name evidence="1" type="ORF">METZ01_LOCUS313610</name>
</gene>
<proteinExistence type="predicted"/>